<evidence type="ECO:0000313" key="3">
    <source>
        <dbReference type="Proteomes" id="UP000619244"/>
    </source>
</evidence>
<name>A0A918P366_9ACTN</name>
<keyword evidence="3" id="KW-1185">Reference proteome</keyword>
<accession>A0A918P366</accession>
<protein>
    <recommendedName>
        <fullName evidence="4">Transposase</fullName>
    </recommendedName>
</protein>
<proteinExistence type="predicted"/>
<dbReference type="AlphaFoldDB" id="A0A918P366"/>
<dbReference type="Proteomes" id="UP000619244">
    <property type="component" value="Unassembled WGS sequence"/>
</dbReference>
<reference evidence="2" key="1">
    <citation type="journal article" date="2014" name="Int. J. Syst. Evol. Microbiol.">
        <title>Complete genome sequence of Corynebacterium casei LMG S-19264T (=DSM 44701T), isolated from a smear-ripened cheese.</title>
        <authorList>
            <consortium name="US DOE Joint Genome Institute (JGI-PGF)"/>
            <person name="Walter F."/>
            <person name="Albersmeier A."/>
            <person name="Kalinowski J."/>
            <person name="Ruckert C."/>
        </authorList>
    </citation>
    <scope>NUCLEOTIDE SEQUENCE</scope>
    <source>
        <strain evidence="2">JCM 4790</strain>
    </source>
</reference>
<evidence type="ECO:0000313" key="2">
    <source>
        <dbReference type="EMBL" id="GGY17494.1"/>
    </source>
</evidence>
<feature type="compositionally biased region" description="Polar residues" evidence="1">
    <location>
        <begin position="85"/>
        <end position="96"/>
    </location>
</feature>
<sequence length="113" mass="12614">MRCLHGYYSVGDDHLWGVNRRKGRSWTGRHHHVTLATAAHAFLTEQRLASEVGAPILTLYQVFGLLQDSLGYWTGTCATCQQALPRTRRSAPTTESYRWRQGVLSASPPSTDA</sequence>
<reference evidence="2" key="2">
    <citation type="submission" date="2020-09" db="EMBL/GenBank/DDBJ databases">
        <authorList>
            <person name="Sun Q."/>
            <person name="Ohkuma M."/>
        </authorList>
    </citation>
    <scope>NUCLEOTIDE SEQUENCE</scope>
    <source>
        <strain evidence="2">JCM 4790</strain>
    </source>
</reference>
<gene>
    <name evidence="2" type="ORF">GCM10010358_81170</name>
</gene>
<dbReference type="EMBL" id="BMVU01000118">
    <property type="protein sequence ID" value="GGY17494.1"/>
    <property type="molecule type" value="Genomic_DNA"/>
</dbReference>
<feature type="region of interest" description="Disordered" evidence="1">
    <location>
        <begin position="85"/>
        <end position="113"/>
    </location>
</feature>
<evidence type="ECO:0000256" key="1">
    <source>
        <dbReference type="SAM" id="MobiDB-lite"/>
    </source>
</evidence>
<evidence type="ECO:0008006" key="4">
    <source>
        <dbReference type="Google" id="ProtNLM"/>
    </source>
</evidence>
<organism evidence="2 3">
    <name type="scientific">Streptomyces minutiscleroticus</name>
    <dbReference type="NCBI Taxonomy" id="68238"/>
    <lineage>
        <taxon>Bacteria</taxon>
        <taxon>Bacillati</taxon>
        <taxon>Actinomycetota</taxon>
        <taxon>Actinomycetes</taxon>
        <taxon>Kitasatosporales</taxon>
        <taxon>Streptomycetaceae</taxon>
        <taxon>Streptomyces</taxon>
    </lineage>
</organism>
<comment type="caution">
    <text evidence="2">The sequence shown here is derived from an EMBL/GenBank/DDBJ whole genome shotgun (WGS) entry which is preliminary data.</text>
</comment>